<evidence type="ECO:0000313" key="13">
    <source>
        <dbReference type="EMBL" id="BAW79674.1"/>
    </source>
</evidence>
<dbReference type="Gene3D" id="3.30.70.100">
    <property type="match status" value="1"/>
</dbReference>
<evidence type="ECO:0000256" key="5">
    <source>
        <dbReference type="ARBA" id="ARBA00022989"/>
    </source>
</evidence>
<dbReference type="InterPro" id="IPR023408">
    <property type="entry name" value="MscS_beta-dom_sf"/>
</dbReference>
<feature type="region of interest" description="Disordered" evidence="7">
    <location>
        <begin position="165"/>
        <end position="192"/>
    </location>
</feature>
<accession>A0A1Q2SKM9</accession>
<keyword evidence="4 8" id="KW-0812">Transmembrane</keyword>
<evidence type="ECO:0000256" key="1">
    <source>
        <dbReference type="ARBA" id="ARBA00004651"/>
    </source>
</evidence>
<dbReference type="InterPro" id="IPR045276">
    <property type="entry name" value="YbiO_bact"/>
</dbReference>
<dbReference type="SUPFAM" id="SSF82861">
    <property type="entry name" value="Mechanosensitive channel protein MscS (YggB), transmembrane region"/>
    <property type="match status" value="1"/>
</dbReference>
<feature type="signal peptide" evidence="9">
    <location>
        <begin position="1"/>
        <end position="21"/>
    </location>
</feature>
<dbReference type="Gene3D" id="2.30.30.60">
    <property type="match status" value="1"/>
</dbReference>
<feature type="compositionally biased region" description="Basic and acidic residues" evidence="7">
    <location>
        <begin position="172"/>
        <end position="192"/>
    </location>
</feature>
<name>A0A1Q2SKM9_9GAMM</name>
<dbReference type="Gene3D" id="1.10.287.1260">
    <property type="match status" value="1"/>
</dbReference>
<evidence type="ECO:0000313" key="14">
    <source>
        <dbReference type="Proteomes" id="UP000243679"/>
    </source>
</evidence>
<protein>
    <submittedName>
        <fullName evidence="13">Mechanosensitive ion channel MscS</fullName>
    </submittedName>
</protein>
<evidence type="ECO:0000256" key="8">
    <source>
        <dbReference type="SAM" id="Phobius"/>
    </source>
</evidence>
<evidence type="ECO:0000256" key="7">
    <source>
        <dbReference type="SAM" id="MobiDB-lite"/>
    </source>
</evidence>
<dbReference type="InterPro" id="IPR006685">
    <property type="entry name" value="MscS_channel_2nd"/>
</dbReference>
<dbReference type="InterPro" id="IPR011066">
    <property type="entry name" value="MscS_channel_C_sf"/>
</dbReference>
<feature type="domain" description="Mechanosensitive ion channel MscS C-terminal" evidence="11">
    <location>
        <begin position="500"/>
        <end position="585"/>
    </location>
</feature>
<dbReference type="InterPro" id="IPR049142">
    <property type="entry name" value="MS_channel_1st"/>
</dbReference>
<gene>
    <name evidence="13" type="ORF">TAO_0304</name>
</gene>
<dbReference type="GO" id="GO:0008381">
    <property type="term" value="F:mechanosensitive monoatomic ion channel activity"/>
    <property type="evidence" value="ECO:0007669"/>
    <property type="project" value="InterPro"/>
</dbReference>
<keyword evidence="9" id="KW-0732">Signal</keyword>
<dbReference type="PANTHER" id="PTHR30460">
    <property type="entry name" value="MODERATE CONDUCTANCE MECHANOSENSITIVE CHANNEL YBIO"/>
    <property type="match status" value="1"/>
</dbReference>
<feature type="region of interest" description="Disordered" evidence="7">
    <location>
        <begin position="260"/>
        <end position="284"/>
    </location>
</feature>
<feature type="transmembrane region" description="Helical" evidence="8">
    <location>
        <begin position="339"/>
        <end position="356"/>
    </location>
</feature>
<evidence type="ECO:0000256" key="6">
    <source>
        <dbReference type="ARBA" id="ARBA00023136"/>
    </source>
</evidence>
<dbReference type="OrthoDB" id="6500477at2"/>
<keyword evidence="5 8" id="KW-1133">Transmembrane helix</keyword>
<keyword evidence="14" id="KW-1185">Reference proteome</keyword>
<dbReference type="InterPro" id="IPR049278">
    <property type="entry name" value="MS_channel_C"/>
</dbReference>
<evidence type="ECO:0000259" key="10">
    <source>
        <dbReference type="Pfam" id="PF00924"/>
    </source>
</evidence>
<dbReference type="Pfam" id="PF00924">
    <property type="entry name" value="MS_channel_2nd"/>
    <property type="match status" value="1"/>
</dbReference>
<proteinExistence type="inferred from homology"/>
<dbReference type="PANTHER" id="PTHR30460:SF0">
    <property type="entry name" value="MODERATE CONDUCTANCE MECHANOSENSITIVE CHANNEL YBIO"/>
    <property type="match status" value="1"/>
</dbReference>
<dbReference type="RefSeq" id="WP_096526301.1">
    <property type="nucleotide sequence ID" value="NZ_AP014836.1"/>
</dbReference>
<feature type="domain" description="Mechanosensitive ion channel MscS" evidence="10">
    <location>
        <begin position="429"/>
        <end position="493"/>
    </location>
</feature>
<evidence type="ECO:0000256" key="4">
    <source>
        <dbReference type="ARBA" id="ARBA00022692"/>
    </source>
</evidence>
<reference evidence="13 14" key="1">
    <citation type="journal article" date="2017" name="ISME J.">
        <title>An acid-tolerant ammonia-oxidizing ?-proteobacterium from soil.</title>
        <authorList>
            <person name="Hayatsu M."/>
            <person name="Tago K."/>
            <person name="Uchiyama I."/>
            <person name="Toyoda A."/>
            <person name="Wang Y."/>
            <person name="Shimomura Y."/>
            <person name="Okubo T."/>
            <person name="Kurisu F."/>
            <person name="Hirono Y."/>
            <person name="Nonaka K."/>
            <person name="Akiyama H."/>
            <person name="Itoh T."/>
            <person name="Takami H."/>
        </authorList>
    </citation>
    <scope>NUCLEOTIDE SEQUENCE [LARGE SCALE GENOMIC DNA]</scope>
    <source>
        <strain evidence="13 14">TAO100</strain>
    </source>
</reference>
<dbReference type="EMBL" id="AP014836">
    <property type="protein sequence ID" value="BAW79674.1"/>
    <property type="molecule type" value="Genomic_DNA"/>
</dbReference>
<organism evidence="13 14">
    <name type="scientific">Candidatus Nitrosoglobus terrae</name>
    <dbReference type="NCBI Taxonomy" id="1630141"/>
    <lineage>
        <taxon>Bacteria</taxon>
        <taxon>Pseudomonadati</taxon>
        <taxon>Pseudomonadota</taxon>
        <taxon>Gammaproteobacteria</taxon>
        <taxon>Chromatiales</taxon>
        <taxon>Chromatiaceae</taxon>
        <taxon>Candidatus Nitrosoglobus</taxon>
    </lineage>
</organism>
<dbReference type="InterPro" id="IPR010920">
    <property type="entry name" value="LSM_dom_sf"/>
</dbReference>
<keyword evidence="3" id="KW-1003">Cell membrane</keyword>
<evidence type="ECO:0000256" key="3">
    <source>
        <dbReference type="ARBA" id="ARBA00022475"/>
    </source>
</evidence>
<feature type="chain" id="PRO_5013156965" evidence="9">
    <location>
        <begin position="22"/>
        <end position="586"/>
    </location>
</feature>
<dbReference type="SUPFAM" id="SSF82689">
    <property type="entry name" value="Mechanosensitive channel protein MscS (YggB), C-terminal domain"/>
    <property type="match status" value="1"/>
</dbReference>
<dbReference type="Pfam" id="PF21082">
    <property type="entry name" value="MS_channel_3rd"/>
    <property type="match status" value="1"/>
</dbReference>
<evidence type="ECO:0000256" key="9">
    <source>
        <dbReference type="SAM" id="SignalP"/>
    </source>
</evidence>
<evidence type="ECO:0000259" key="12">
    <source>
        <dbReference type="Pfam" id="PF21088"/>
    </source>
</evidence>
<feature type="transmembrane region" description="Helical" evidence="8">
    <location>
        <begin position="377"/>
        <end position="399"/>
    </location>
</feature>
<sequence length="586" mass="66907">MKKSYILLLLTTTLMAGNGQAKESADLQETTAKESTTPEITEIKPHPIIGARERQWIAILGSNFAPDSSVILYLKSRTFPIPTERTQFISNKELSIYANVSVRSSTWTAQVINHREQASKKFSFKVISPDLEANIQQNQEKPQEQDRKTEVVILDKKVAEVNEHITQATAEGSKRETEKKEQQEKLKEQERKTEAAILDKKAEETNEKITQAQKIAEESKLEAEKAANEKTTAQKEIEKKEQEAKAAKIQVEVAKAVAQTTGDKSAEEKAQKLANKAKQLEESVATERKNLEAAEKREQEAQKRSVTNKAEIEALRKELSELKKRRAEKRTLIEKLTDITWIILAGFIVWFLKRMAVKKFERTTAEKDEVEEGSSRLRTLVLLLNWLGTILIVMTAFYLMLAEFGINMAPVFASLGIAGLALSFGGQYLIRDIINGVFILIEGQYNINDVIQIGDFSGFVESINLRRTQLRDVQGRAIYIPNGEIKTVINFTKGYGRAMVDIGVPFKENIDQVMEVMEEIMKEMRQVPKYERFIKSFEILGVESLKKSEIIIRCRFKTASHKQWIVAREYRRRVKNRFEELNIEMS</sequence>
<comment type="subcellular location">
    <subcellularLocation>
        <location evidence="1">Cell membrane</location>
        <topology evidence="1">Multi-pass membrane protein</topology>
    </subcellularLocation>
</comment>
<dbReference type="Proteomes" id="UP000243679">
    <property type="component" value="Chromosome"/>
</dbReference>
<dbReference type="Pfam" id="PF21088">
    <property type="entry name" value="MS_channel_1st"/>
    <property type="match status" value="1"/>
</dbReference>
<evidence type="ECO:0000259" key="11">
    <source>
        <dbReference type="Pfam" id="PF21082"/>
    </source>
</evidence>
<dbReference type="InterPro" id="IPR011014">
    <property type="entry name" value="MscS_channel_TM-2"/>
</dbReference>
<comment type="similarity">
    <text evidence="2">Belongs to the MscS (TC 1.A.23) family.</text>
</comment>
<dbReference type="GO" id="GO:0005886">
    <property type="term" value="C:plasma membrane"/>
    <property type="evidence" value="ECO:0007669"/>
    <property type="project" value="UniProtKB-SubCell"/>
</dbReference>
<dbReference type="KEGG" id="ntt:TAO_0304"/>
<feature type="domain" description="Mechanosensitive ion channel transmembrane helices 2/3" evidence="12">
    <location>
        <begin position="389"/>
        <end position="427"/>
    </location>
</feature>
<keyword evidence="6 8" id="KW-0472">Membrane</keyword>
<evidence type="ECO:0000256" key="2">
    <source>
        <dbReference type="ARBA" id="ARBA00008017"/>
    </source>
</evidence>
<feature type="transmembrane region" description="Helical" evidence="8">
    <location>
        <begin position="411"/>
        <end position="430"/>
    </location>
</feature>
<dbReference type="SUPFAM" id="SSF50182">
    <property type="entry name" value="Sm-like ribonucleoproteins"/>
    <property type="match status" value="1"/>
</dbReference>
<dbReference type="AlphaFoldDB" id="A0A1Q2SKM9"/>